<protein>
    <submittedName>
        <fullName evidence="2">Uncharacterized protein</fullName>
    </submittedName>
</protein>
<proteinExistence type="predicted"/>
<gene>
    <name evidence="2" type="ORF">FO059_14465</name>
</gene>
<dbReference type="RefSeq" id="WP_143909699.1">
    <property type="nucleotide sequence ID" value="NZ_CP041765.1"/>
</dbReference>
<feature type="transmembrane region" description="Helical" evidence="1">
    <location>
        <begin position="56"/>
        <end position="77"/>
    </location>
</feature>
<feature type="transmembrane region" description="Helical" evidence="1">
    <location>
        <begin position="89"/>
        <end position="109"/>
    </location>
</feature>
<evidence type="ECO:0000313" key="3">
    <source>
        <dbReference type="Proteomes" id="UP000317344"/>
    </source>
</evidence>
<reference evidence="2 3" key="2">
    <citation type="submission" date="2019-07" db="EMBL/GenBank/DDBJ databases">
        <authorList>
            <person name="Huang Y."/>
        </authorList>
    </citation>
    <scope>NUCLEOTIDE SEQUENCE [LARGE SCALE GENOMIC DNA]</scope>
    <source>
        <strain evidence="2 3">HY188</strain>
    </source>
</reference>
<feature type="transmembrane region" description="Helical" evidence="1">
    <location>
        <begin position="20"/>
        <end position="44"/>
    </location>
</feature>
<dbReference type="EMBL" id="CP041765">
    <property type="protein sequence ID" value="QDQ98293.1"/>
    <property type="molecule type" value="Genomic_DNA"/>
</dbReference>
<keyword evidence="1" id="KW-0472">Membrane</keyword>
<keyword evidence="1" id="KW-1133">Transmembrane helix</keyword>
<dbReference type="AlphaFoldDB" id="A0A516X5J6"/>
<accession>A0A516X5J6</accession>
<feature type="transmembrane region" description="Helical" evidence="1">
    <location>
        <begin position="115"/>
        <end position="135"/>
    </location>
</feature>
<evidence type="ECO:0000256" key="1">
    <source>
        <dbReference type="SAM" id="Phobius"/>
    </source>
</evidence>
<sequence>MANLRAIASSTVPARLRRSVVTSAVNNSSAFGYSILITATFGLLQSSEGSPPAGTIMLFAVGAVLPFSILEAIASRGFRRSSRTQNEKVILLGTATNLISVAAALGAGYGTGVLLHGNVAWLVAPFVAGLVYMLVESVELAVAEAIESAAFGEADAEGEAEQDGP</sequence>
<dbReference type="Proteomes" id="UP000317344">
    <property type="component" value="Chromosome"/>
</dbReference>
<evidence type="ECO:0000313" key="2">
    <source>
        <dbReference type="EMBL" id="QDQ98293.1"/>
    </source>
</evidence>
<reference evidence="2 3" key="1">
    <citation type="submission" date="2019-07" db="EMBL/GenBank/DDBJ databases">
        <title>Tomitella cavernea sp. nov., an actinomycete isolated from soil.</title>
        <authorList>
            <person name="Cheng J."/>
        </authorList>
    </citation>
    <scope>NUCLEOTIDE SEQUENCE [LARGE SCALE GENOMIC DNA]</scope>
    <source>
        <strain evidence="2 3">HY188</strain>
    </source>
</reference>
<dbReference type="KEGG" id="toy:FO059_14465"/>
<keyword evidence="1" id="KW-0812">Transmembrane</keyword>
<keyword evidence="3" id="KW-1185">Reference proteome</keyword>
<organism evidence="2 3">
    <name type="scientific">Tomitella fengzijianii</name>
    <dbReference type="NCBI Taxonomy" id="2597660"/>
    <lineage>
        <taxon>Bacteria</taxon>
        <taxon>Bacillati</taxon>
        <taxon>Actinomycetota</taxon>
        <taxon>Actinomycetes</taxon>
        <taxon>Mycobacteriales</taxon>
        <taxon>Tomitella</taxon>
    </lineage>
</organism>
<dbReference type="OrthoDB" id="5147538at2"/>
<name>A0A516X5J6_9ACTN</name>